<evidence type="ECO:0000313" key="2">
    <source>
        <dbReference type="EMBL" id="SVB32196.1"/>
    </source>
</evidence>
<sequence>MRVCLFISTIFVVLCGSAKVMPRERIELAAVPTVSPDGKQFGFVWHGDIWIAPVKGGNARQLTSHPAEDHWPCWSPNGKQIAFTSKRDGYWNIYIIQTTGGVPTKLTEHSEGYTPLEWYPDGTGILTKVRRDYLGFDSTRLLRVDINGSADDEILFDAYARHGTMSPDSTKTLFIREGGNMLYRKGYRGSRSSQIWLHDSDTKEFKQICVENYGCRSPLWKPDGLGFYFVCDKNGTFNLWEKDFSTSSTNQLTFFKNDSVIMPSISRDGGTIIFRKGFDFYKYYPNSGKEPLKVNLWRRQDGLLDPSRRRWYDAAWNNDARQGLGWTDDFLEVAFTAGGDVWVMDTVLREPRLVCGETRSHETEVVFGPKNEEIWFLRDFGDRTEIWKAVRKNQDAFWFENDKFTLSQFSSPKDRTNKNRLSLSPDGKTLAFCRDTGDLIVTATDKYSPRLLLPSTVFPGYDWSPDGRWLVVQSKDSEDNWDVWVVSVKGEEPPFNLSRHPKWDGSPR</sequence>
<dbReference type="PANTHER" id="PTHR36842">
    <property type="entry name" value="PROTEIN TOLB HOMOLOG"/>
    <property type="match status" value="1"/>
</dbReference>
<evidence type="ECO:0008006" key="3">
    <source>
        <dbReference type="Google" id="ProtNLM"/>
    </source>
</evidence>
<dbReference type="Gene3D" id="2.120.10.30">
    <property type="entry name" value="TolB, C-terminal domain"/>
    <property type="match status" value="1"/>
</dbReference>
<gene>
    <name evidence="2" type="ORF">METZ01_LOCUS185050</name>
</gene>
<accession>A0A382D137</accession>
<organism evidence="2">
    <name type="scientific">marine metagenome</name>
    <dbReference type="NCBI Taxonomy" id="408172"/>
    <lineage>
        <taxon>unclassified sequences</taxon>
        <taxon>metagenomes</taxon>
        <taxon>ecological metagenomes</taxon>
    </lineage>
</organism>
<name>A0A382D137_9ZZZZ</name>
<feature type="non-terminal residue" evidence="2">
    <location>
        <position position="508"/>
    </location>
</feature>
<comment type="similarity">
    <text evidence="1">Belongs to the TolB family.</text>
</comment>
<dbReference type="AlphaFoldDB" id="A0A382D137"/>
<protein>
    <recommendedName>
        <fullName evidence="3">Dipeptidylpeptidase IV N-terminal domain-containing protein</fullName>
    </recommendedName>
</protein>
<dbReference type="Pfam" id="PF26549">
    <property type="entry name" value="Tricorn_N"/>
    <property type="match status" value="1"/>
</dbReference>
<evidence type="ECO:0000256" key="1">
    <source>
        <dbReference type="ARBA" id="ARBA00009820"/>
    </source>
</evidence>
<dbReference type="Pfam" id="PF07676">
    <property type="entry name" value="PD40"/>
    <property type="match status" value="1"/>
</dbReference>
<reference evidence="2" key="1">
    <citation type="submission" date="2018-05" db="EMBL/GenBank/DDBJ databases">
        <authorList>
            <person name="Lanie J.A."/>
            <person name="Ng W.-L."/>
            <person name="Kazmierczak K.M."/>
            <person name="Andrzejewski T.M."/>
            <person name="Davidsen T.M."/>
            <person name="Wayne K.J."/>
            <person name="Tettelin H."/>
            <person name="Glass J.I."/>
            <person name="Rusch D."/>
            <person name="Podicherti R."/>
            <person name="Tsui H.-C.T."/>
            <person name="Winkler M.E."/>
        </authorList>
    </citation>
    <scope>NUCLEOTIDE SEQUENCE</scope>
</reference>
<dbReference type="Gene3D" id="2.120.10.60">
    <property type="entry name" value="Tricorn protease N-terminal domain"/>
    <property type="match status" value="1"/>
</dbReference>
<proteinExistence type="inferred from homology"/>
<dbReference type="EMBL" id="UINC01037144">
    <property type="protein sequence ID" value="SVB32196.1"/>
    <property type="molecule type" value="Genomic_DNA"/>
</dbReference>
<dbReference type="InterPro" id="IPR011659">
    <property type="entry name" value="WD40"/>
</dbReference>
<dbReference type="InterPro" id="IPR011042">
    <property type="entry name" value="6-blade_b-propeller_TolB-like"/>
</dbReference>
<dbReference type="SUPFAM" id="SSF69304">
    <property type="entry name" value="Tricorn protease N-terminal domain"/>
    <property type="match status" value="2"/>
</dbReference>
<dbReference type="PANTHER" id="PTHR36842:SF1">
    <property type="entry name" value="PROTEIN TOLB"/>
    <property type="match status" value="1"/>
</dbReference>